<evidence type="ECO:0000256" key="7">
    <source>
        <dbReference type="ARBA" id="ARBA00022723"/>
    </source>
</evidence>
<evidence type="ECO:0000256" key="3">
    <source>
        <dbReference type="ARBA" id="ARBA00008045"/>
    </source>
</evidence>
<keyword evidence="8" id="KW-0677">Repeat</keyword>
<dbReference type="AlphaFoldDB" id="A0A8J2RRD7"/>
<evidence type="ECO:0000256" key="11">
    <source>
        <dbReference type="ARBA" id="ARBA00022989"/>
    </source>
</evidence>
<evidence type="ECO:0000256" key="1">
    <source>
        <dbReference type="ARBA" id="ARBA00004448"/>
    </source>
</evidence>
<dbReference type="GO" id="GO:0005743">
    <property type="term" value="C:mitochondrial inner membrane"/>
    <property type="evidence" value="ECO:0007669"/>
    <property type="project" value="UniProtKB-SubCell"/>
</dbReference>
<dbReference type="InterPro" id="IPR011992">
    <property type="entry name" value="EF-hand-dom_pair"/>
</dbReference>
<dbReference type="InterPro" id="IPR009053">
    <property type="entry name" value="Prefoldin"/>
</dbReference>
<dbReference type="SUPFAM" id="SSF47473">
    <property type="entry name" value="EF-hand"/>
    <property type="match status" value="1"/>
</dbReference>
<feature type="coiled-coil region" evidence="17">
    <location>
        <begin position="610"/>
        <end position="637"/>
    </location>
</feature>
<accession>A0A8J2RRD7</accession>
<dbReference type="Proteomes" id="UP000789390">
    <property type="component" value="Unassembled WGS sequence"/>
</dbReference>
<dbReference type="PRINTS" id="PR00926">
    <property type="entry name" value="MITOCARRIER"/>
</dbReference>
<keyword evidence="12" id="KW-0496">Mitochondrion</keyword>
<dbReference type="GO" id="GO:0016272">
    <property type="term" value="C:prefoldin complex"/>
    <property type="evidence" value="ECO:0007669"/>
    <property type="project" value="InterPro"/>
</dbReference>
<keyword evidence="20" id="KW-1185">Reference proteome</keyword>
<evidence type="ECO:0000256" key="6">
    <source>
        <dbReference type="ARBA" id="ARBA00022692"/>
    </source>
</evidence>
<dbReference type="PANTHER" id="PTHR24089">
    <property type="entry name" value="SOLUTE CARRIER FAMILY 25"/>
    <property type="match status" value="1"/>
</dbReference>
<dbReference type="InterPro" id="IPR002167">
    <property type="entry name" value="GDC-like"/>
</dbReference>
<evidence type="ECO:0000313" key="20">
    <source>
        <dbReference type="Proteomes" id="UP000789390"/>
    </source>
</evidence>
<evidence type="ECO:0000256" key="17">
    <source>
        <dbReference type="SAM" id="Coils"/>
    </source>
</evidence>
<dbReference type="GO" id="GO:0005509">
    <property type="term" value="F:calcium ion binding"/>
    <property type="evidence" value="ECO:0007669"/>
    <property type="project" value="InterPro"/>
</dbReference>
<proteinExistence type="inferred from homology"/>
<evidence type="ECO:0000256" key="16">
    <source>
        <dbReference type="PROSITE-ProRule" id="PRU00282"/>
    </source>
</evidence>
<dbReference type="OrthoDB" id="270584at2759"/>
<dbReference type="Gene3D" id="1.10.287.370">
    <property type="match status" value="1"/>
</dbReference>
<keyword evidence="7" id="KW-0479">Metal-binding</keyword>
<keyword evidence="9" id="KW-0999">Mitochondrion inner membrane</keyword>
<evidence type="ECO:0000256" key="5">
    <source>
        <dbReference type="ARBA" id="ARBA00022448"/>
    </source>
</evidence>
<dbReference type="GO" id="GO:0055085">
    <property type="term" value="P:transmembrane transport"/>
    <property type="evidence" value="ECO:0007669"/>
    <property type="project" value="InterPro"/>
</dbReference>
<evidence type="ECO:0000256" key="9">
    <source>
        <dbReference type="ARBA" id="ARBA00022792"/>
    </source>
</evidence>
<keyword evidence="6 16" id="KW-0812">Transmembrane</keyword>
<dbReference type="FunFam" id="1.10.238.10:FF:000320">
    <property type="entry name" value="Uncharacterized protein, isoform B"/>
    <property type="match status" value="1"/>
</dbReference>
<dbReference type="SMART" id="SM00054">
    <property type="entry name" value="EFh"/>
    <property type="match status" value="4"/>
</dbReference>
<dbReference type="FunFam" id="1.10.287.370:FF:000003">
    <property type="entry name" value="Prefoldin subunit 6"/>
    <property type="match status" value="1"/>
</dbReference>
<evidence type="ECO:0000259" key="18">
    <source>
        <dbReference type="PROSITE" id="PS50222"/>
    </source>
</evidence>
<dbReference type="PROSITE" id="PS50222">
    <property type="entry name" value="EF_HAND_2"/>
    <property type="match status" value="3"/>
</dbReference>
<dbReference type="CDD" id="cd23161">
    <property type="entry name" value="Prefoldin_6"/>
    <property type="match status" value="1"/>
</dbReference>
<dbReference type="PRINTS" id="PR00928">
    <property type="entry name" value="GRAVESDC"/>
</dbReference>
<name>A0A8J2RRD7_9CRUS</name>
<evidence type="ECO:0000256" key="13">
    <source>
        <dbReference type="ARBA" id="ARBA00023136"/>
    </source>
</evidence>
<dbReference type="InterPro" id="IPR002048">
    <property type="entry name" value="EF_hand_dom"/>
</dbReference>
<evidence type="ECO:0000256" key="10">
    <source>
        <dbReference type="ARBA" id="ARBA00022837"/>
    </source>
</evidence>
<keyword evidence="11" id="KW-1133">Transmembrane helix</keyword>
<dbReference type="GO" id="GO:0006457">
    <property type="term" value="P:protein folding"/>
    <property type="evidence" value="ECO:0007669"/>
    <property type="project" value="InterPro"/>
</dbReference>
<feature type="domain" description="EF-hand" evidence="18">
    <location>
        <begin position="131"/>
        <end position="166"/>
    </location>
</feature>
<evidence type="ECO:0000256" key="15">
    <source>
        <dbReference type="ARBA" id="ARBA00072592"/>
    </source>
</evidence>
<evidence type="ECO:0000256" key="4">
    <source>
        <dbReference type="ARBA" id="ARBA00011695"/>
    </source>
</evidence>
<dbReference type="Gene3D" id="1.10.238.10">
    <property type="entry name" value="EF-hand"/>
    <property type="match status" value="2"/>
</dbReference>
<organism evidence="19 20">
    <name type="scientific">Daphnia galeata</name>
    <dbReference type="NCBI Taxonomy" id="27404"/>
    <lineage>
        <taxon>Eukaryota</taxon>
        <taxon>Metazoa</taxon>
        <taxon>Ecdysozoa</taxon>
        <taxon>Arthropoda</taxon>
        <taxon>Crustacea</taxon>
        <taxon>Branchiopoda</taxon>
        <taxon>Diplostraca</taxon>
        <taxon>Cladocera</taxon>
        <taxon>Anomopoda</taxon>
        <taxon>Daphniidae</taxon>
        <taxon>Daphnia</taxon>
    </lineage>
</organism>
<dbReference type="Pfam" id="PF01920">
    <property type="entry name" value="Prefoldin_2"/>
    <property type="match status" value="1"/>
</dbReference>
<evidence type="ECO:0000256" key="12">
    <source>
        <dbReference type="ARBA" id="ARBA00023128"/>
    </source>
</evidence>
<dbReference type="InterPro" id="IPR002067">
    <property type="entry name" value="MCP"/>
</dbReference>
<dbReference type="InterPro" id="IPR023395">
    <property type="entry name" value="MCP_dom_sf"/>
</dbReference>
<comment type="subunit">
    <text evidence="4">Heterohexamer of two PFD-alpha type and four PFD-beta type subunits.</text>
</comment>
<gene>
    <name evidence="19" type="ORF">DGAL_LOCUS5974</name>
</gene>
<dbReference type="Gene3D" id="1.50.40.10">
    <property type="entry name" value="Mitochondrial carrier domain"/>
    <property type="match status" value="1"/>
</dbReference>
<evidence type="ECO:0000256" key="14">
    <source>
        <dbReference type="ARBA" id="ARBA00023186"/>
    </source>
</evidence>
<protein>
    <recommendedName>
        <fullName evidence="15">Probable prefoldin subunit 6</fullName>
    </recommendedName>
</protein>
<feature type="domain" description="EF-hand" evidence="18">
    <location>
        <begin position="26"/>
        <end position="61"/>
    </location>
</feature>
<evidence type="ECO:0000256" key="2">
    <source>
        <dbReference type="ARBA" id="ARBA00006375"/>
    </source>
</evidence>
<dbReference type="SUPFAM" id="SSF46579">
    <property type="entry name" value="Prefoldin"/>
    <property type="match status" value="1"/>
</dbReference>
<feature type="domain" description="EF-hand" evidence="18">
    <location>
        <begin position="95"/>
        <end position="130"/>
    </location>
</feature>
<dbReference type="InterPro" id="IPR002777">
    <property type="entry name" value="PFD_beta-like"/>
</dbReference>
<evidence type="ECO:0000256" key="8">
    <source>
        <dbReference type="ARBA" id="ARBA00022737"/>
    </source>
</evidence>
<feature type="coiled-coil region" evidence="17">
    <location>
        <begin position="511"/>
        <end position="538"/>
    </location>
</feature>
<dbReference type="PROSITE" id="PS50920">
    <property type="entry name" value="SOLCAR"/>
    <property type="match status" value="3"/>
</dbReference>
<evidence type="ECO:0000313" key="19">
    <source>
        <dbReference type="EMBL" id="CAH0103400.1"/>
    </source>
</evidence>
<keyword evidence="17" id="KW-0175">Coiled coil</keyword>
<dbReference type="InterPro" id="IPR018247">
    <property type="entry name" value="EF_Hand_1_Ca_BS"/>
</dbReference>
<dbReference type="PROSITE" id="PS00018">
    <property type="entry name" value="EF_HAND_1"/>
    <property type="match status" value="1"/>
</dbReference>
<feature type="repeat" description="Solcar" evidence="16">
    <location>
        <begin position="317"/>
        <end position="402"/>
    </location>
</feature>
<keyword evidence="14" id="KW-0143">Chaperone</keyword>
<reference evidence="19" key="1">
    <citation type="submission" date="2021-11" db="EMBL/GenBank/DDBJ databases">
        <authorList>
            <person name="Schell T."/>
        </authorList>
    </citation>
    <scope>NUCLEOTIDE SEQUENCE</scope>
    <source>
        <strain evidence="19">M5</strain>
    </source>
</reference>
<dbReference type="Pfam" id="PF00153">
    <property type="entry name" value="Mito_carr"/>
    <property type="match status" value="3"/>
</dbReference>
<dbReference type="Pfam" id="PF13499">
    <property type="entry name" value="EF-hand_7"/>
    <property type="match status" value="2"/>
</dbReference>
<comment type="caution">
    <text evidence="19">The sequence shown here is derived from an EMBL/GenBank/DDBJ whole genome shotgun (WGS) entry which is preliminary data.</text>
</comment>
<sequence length="642" mass="72182">MRPVTSDNPSGEVLPVPHYSYELPTVEEERFEKLFRQLDVNGDGRIDIIELSQSLHKHGVPENLKESYATKFIQQSDLNQSGDVSLAEFIYYVSEHEKKLLLLFSNLDTDKDGRIKVNELITAFRDLGVAISRQEAAQLLKRIDKDGSLDIGFNEWRDFLLFHPTADLSEIINYWRHSTEFIFYQRREDATIMKLLCQSDYLDVGESVTVPDDFTLQEMLSGMWWRHLMAGGIAGAVSRTSTAPLDRLKVFLQVHGLKRFGSLAACARHMLHEGGVRSLWRGNGINVMKIAPESAIKFMAYEKLKQCIKSGSPTRDLGMYERFVAGSIAGCISQTTIYPLEVLKTRLSLRTTGQYRGIVDAAKKIYSREGASVFFRGYIPNLLGIIPYAGIDLAVYETLKKRWLRNHTDTEKPSVLILLSCGTVSSTCGQIASYPMALVRTRLQAAVALQTVGGGPTAQLSMSGVFRTILATEGPAGLYRGITPNFLKVAPAVSISYVVYEHLLNSFHARNQILSRMAEGLQKKMQQEVEKFKAVQKEYQSVISSRQQLDSQLTENSGVKEELNLLESDANVFKLIGPVLVKQDLEEARQNVNKRIDYITGETKRLDKTIEDLDKKQDVQREALGKLQQQLQQAQVKAAMKA</sequence>
<comment type="similarity">
    <text evidence="2">Belongs to the mitochondrial carrier (TC 2.A.29) family.</text>
</comment>
<dbReference type="SUPFAM" id="SSF103506">
    <property type="entry name" value="Mitochondrial carrier"/>
    <property type="match status" value="1"/>
</dbReference>
<dbReference type="EMBL" id="CAKKLH010000112">
    <property type="protein sequence ID" value="CAH0103400.1"/>
    <property type="molecule type" value="Genomic_DNA"/>
</dbReference>
<feature type="repeat" description="Solcar" evidence="16">
    <location>
        <begin position="413"/>
        <end position="506"/>
    </location>
</feature>
<dbReference type="GO" id="GO:0051082">
    <property type="term" value="F:unfolded protein binding"/>
    <property type="evidence" value="ECO:0007669"/>
    <property type="project" value="InterPro"/>
</dbReference>
<keyword evidence="5" id="KW-0813">Transport</keyword>
<keyword evidence="13 16" id="KW-0472">Membrane</keyword>
<comment type="similarity">
    <text evidence="3">Belongs to the prefoldin subunit beta family.</text>
</comment>
<dbReference type="FunFam" id="1.50.40.10:FF:000003">
    <property type="entry name" value="Putative calcium-binding mitochondrial carrier protein scamc-2"/>
    <property type="match status" value="1"/>
</dbReference>
<keyword evidence="10" id="KW-0106">Calcium</keyword>
<dbReference type="FunFam" id="1.10.238.10:FF:000028">
    <property type="entry name" value="Putative calcium-binding mitochondrial carrier protein scamc-2"/>
    <property type="match status" value="1"/>
</dbReference>
<comment type="subcellular location">
    <subcellularLocation>
        <location evidence="1">Mitochondrion inner membrane</location>
        <topology evidence="1">Multi-pass membrane protein</topology>
    </subcellularLocation>
</comment>
<dbReference type="InterPro" id="IPR018108">
    <property type="entry name" value="MCP_transmembrane"/>
</dbReference>
<feature type="repeat" description="Solcar" evidence="16">
    <location>
        <begin position="222"/>
        <end position="307"/>
    </location>
</feature>